<proteinExistence type="predicted"/>
<dbReference type="AlphaFoldDB" id="A0AAN9Y4A9"/>
<keyword evidence="2" id="KW-1185">Reference proteome</keyword>
<evidence type="ECO:0000313" key="2">
    <source>
        <dbReference type="Proteomes" id="UP001367676"/>
    </source>
</evidence>
<dbReference type="EMBL" id="JBBCAQ010000022">
    <property type="protein sequence ID" value="KAK7590914.1"/>
    <property type="molecule type" value="Genomic_DNA"/>
</dbReference>
<dbReference type="InterPro" id="IPR019034">
    <property type="entry name" value="UPF0390"/>
</dbReference>
<comment type="caution">
    <text evidence="1">The sequence shown here is derived from an EMBL/GenBank/DDBJ whole genome shotgun (WGS) entry which is preliminary data.</text>
</comment>
<reference evidence="1 2" key="1">
    <citation type="submission" date="2024-03" db="EMBL/GenBank/DDBJ databases">
        <title>Adaptation during the transition from Ophiocordyceps entomopathogen to insect associate is accompanied by gene loss and intensified selection.</title>
        <authorList>
            <person name="Ward C.M."/>
            <person name="Onetto C.A."/>
            <person name="Borneman A.R."/>
        </authorList>
    </citation>
    <scope>NUCLEOTIDE SEQUENCE [LARGE SCALE GENOMIC DNA]</scope>
    <source>
        <strain evidence="1">AWRI1</strain>
        <tissue evidence="1">Single Adult Female</tissue>
    </source>
</reference>
<evidence type="ECO:0000313" key="1">
    <source>
        <dbReference type="EMBL" id="KAK7590914.1"/>
    </source>
</evidence>
<dbReference type="Pfam" id="PF09495">
    <property type="entry name" value="DUF2462"/>
    <property type="match status" value="1"/>
</dbReference>
<organism evidence="1 2">
    <name type="scientific">Parthenolecanium corni</name>
    <dbReference type="NCBI Taxonomy" id="536013"/>
    <lineage>
        <taxon>Eukaryota</taxon>
        <taxon>Metazoa</taxon>
        <taxon>Ecdysozoa</taxon>
        <taxon>Arthropoda</taxon>
        <taxon>Hexapoda</taxon>
        <taxon>Insecta</taxon>
        <taxon>Pterygota</taxon>
        <taxon>Neoptera</taxon>
        <taxon>Paraneoptera</taxon>
        <taxon>Hemiptera</taxon>
        <taxon>Sternorrhyncha</taxon>
        <taxon>Coccoidea</taxon>
        <taxon>Coccidae</taxon>
        <taxon>Parthenolecanium</taxon>
    </lineage>
</organism>
<accession>A0AAN9Y4A9</accession>
<name>A0AAN9Y4A9_9HEMI</name>
<dbReference type="Proteomes" id="UP001367676">
    <property type="component" value="Unassembled WGS sequence"/>
</dbReference>
<protein>
    <submittedName>
        <fullName evidence="1">Uncharacterized protein</fullName>
    </submittedName>
</protein>
<sequence>MPQGKFKVKNKAPVNVKKKTKTISARKNCPVAPTKWKYVEGQKIKKAITKNVNKRVEEEIRAVVSDAPKVYLAKKKKQIKQVVESKPKQTASTSSSNQEIILPSEHTGLICENYLWDLLLSRGARKDGVYLCAKDGQGDQELFSICWDPVVSALRFVFDKAGDSSICYTAVQGFRKCAAISAHYCMSNEFRERNEEQIFLSSILCTYNERYPMQLELRTKTKEDIREHRRLLVRAGLITVILMQLHSSMNSHIFMPKGRHFVDFSIITILAKCKITNCHN</sequence>
<gene>
    <name evidence="1" type="ORF">V9T40_002527</name>
</gene>